<name>A0A0C3NJC5_PHLG1</name>
<dbReference type="OrthoDB" id="3261862at2759"/>
<feature type="region of interest" description="Disordered" evidence="1">
    <location>
        <begin position="566"/>
        <end position="665"/>
    </location>
</feature>
<feature type="compositionally biased region" description="Acidic residues" evidence="1">
    <location>
        <begin position="911"/>
        <end position="923"/>
    </location>
</feature>
<feature type="compositionally biased region" description="Polar residues" evidence="1">
    <location>
        <begin position="315"/>
        <end position="354"/>
    </location>
</feature>
<feature type="compositionally biased region" description="Basic and acidic residues" evidence="1">
    <location>
        <begin position="498"/>
        <end position="509"/>
    </location>
</feature>
<dbReference type="HOGENOM" id="CLU_007930_0_0_1"/>
<feature type="compositionally biased region" description="Low complexity" evidence="1">
    <location>
        <begin position="124"/>
        <end position="136"/>
    </location>
</feature>
<feature type="compositionally biased region" description="Pro residues" evidence="1">
    <location>
        <begin position="927"/>
        <end position="937"/>
    </location>
</feature>
<feature type="compositionally biased region" description="Basic and acidic residues" evidence="1">
    <location>
        <begin position="106"/>
        <end position="119"/>
    </location>
</feature>
<gene>
    <name evidence="2" type="ORF">PHLGIDRAFT_120187</name>
</gene>
<feature type="region of interest" description="Disordered" evidence="1">
    <location>
        <begin position="1"/>
        <end position="229"/>
    </location>
</feature>
<evidence type="ECO:0000256" key="1">
    <source>
        <dbReference type="SAM" id="MobiDB-lite"/>
    </source>
</evidence>
<feature type="region of interest" description="Disordered" evidence="1">
    <location>
        <begin position="261"/>
        <end position="284"/>
    </location>
</feature>
<feature type="region of interest" description="Disordered" evidence="1">
    <location>
        <begin position="299"/>
        <end position="360"/>
    </location>
</feature>
<feature type="compositionally biased region" description="Basic and acidic residues" evidence="1">
    <location>
        <begin position="1060"/>
        <end position="1071"/>
    </location>
</feature>
<feature type="compositionally biased region" description="Polar residues" evidence="1">
    <location>
        <begin position="849"/>
        <end position="862"/>
    </location>
</feature>
<feature type="compositionally biased region" description="Low complexity" evidence="1">
    <location>
        <begin position="957"/>
        <end position="977"/>
    </location>
</feature>
<dbReference type="Proteomes" id="UP000053257">
    <property type="component" value="Unassembled WGS sequence"/>
</dbReference>
<feature type="region of interest" description="Disordered" evidence="1">
    <location>
        <begin position="1009"/>
        <end position="1071"/>
    </location>
</feature>
<protein>
    <submittedName>
        <fullName evidence="2">Uncharacterized protein</fullName>
    </submittedName>
</protein>
<dbReference type="EMBL" id="KN840555">
    <property type="protein sequence ID" value="KIP05019.1"/>
    <property type="molecule type" value="Genomic_DNA"/>
</dbReference>
<dbReference type="STRING" id="745531.A0A0C3NJC5"/>
<feature type="compositionally biased region" description="Low complexity" evidence="1">
    <location>
        <begin position="775"/>
        <end position="788"/>
    </location>
</feature>
<feature type="compositionally biased region" description="Low complexity" evidence="1">
    <location>
        <begin position="888"/>
        <end position="898"/>
    </location>
</feature>
<reference evidence="2 3" key="1">
    <citation type="journal article" date="2014" name="PLoS Genet.">
        <title>Analysis of the Phlebiopsis gigantea genome, transcriptome and secretome provides insight into its pioneer colonization strategies of wood.</title>
        <authorList>
            <person name="Hori C."/>
            <person name="Ishida T."/>
            <person name="Igarashi K."/>
            <person name="Samejima M."/>
            <person name="Suzuki H."/>
            <person name="Master E."/>
            <person name="Ferreira P."/>
            <person name="Ruiz-Duenas F.J."/>
            <person name="Held B."/>
            <person name="Canessa P."/>
            <person name="Larrondo L.F."/>
            <person name="Schmoll M."/>
            <person name="Druzhinina I.S."/>
            <person name="Kubicek C.P."/>
            <person name="Gaskell J.A."/>
            <person name="Kersten P."/>
            <person name="St John F."/>
            <person name="Glasner J."/>
            <person name="Sabat G."/>
            <person name="Splinter BonDurant S."/>
            <person name="Syed K."/>
            <person name="Yadav J."/>
            <person name="Mgbeahuruike A.C."/>
            <person name="Kovalchuk A."/>
            <person name="Asiegbu F.O."/>
            <person name="Lackner G."/>
            <person name="Hoffmeister D."/>
            <person name="Rencoret J."/>
            <person name="Gutierrez A."/>
            <person name="Sun H."/>
            <person name="Lindquist E."/>
            <person name="Barry K."/>
            <person name="Riley R."/>
            <person name="Grigoriev I.V."/>
            <person name="Henrissat B."/>
            <person name="Kues U."/>
            <person name="Berka R.M."/>
            <person name="Martinez A.T."/>
            <person name="Covert S.F."/>
            <person name="Blanchette R.A."/>
            <person name="Cullen D."/>
        </authorList>
    </citation>
    <scope>NUCLEOTIDE SEQUENCE [LARGE SCALE GENOMIC DNA]</scope>
    <source>
        <strain evidence="2 3">11061_1 CR5-6</strain>
    </source>
</reference>
<proteinExistence type="predicted"/>
<feature type="compositionally biased region" description="Pro residues" evidence="1">
    <location>
        <begin position="74"/>
        <end position="89"/>
    </location>
</feature>
<accession>A0A0C3NJC5</accession>
<evidence type="ECO:0000313" key="2">
    <source>
        <dbReference type="EMBL" id="KIP05019.1"/>
    </source>
</evidence>
<feature type="compositionally biased region" description="Low complexity" evidence="1">
    <location>
        <begin position="566"/>
        <end position="577"/>
    </location>
</feature>
<feature type="region of interest" description="Disordered" evidence="1">
    <location>
        <begin position="484"/>
        <end position="529"/>
    </location>
</feature>
<feature type="compositionally biased region" description="Low complexity" evidence="1">
    <location>
        <begin position="194"/>
        <end position="206"/>
    </location>
</feature>
<keyword evidence="3" id="KW-1185">Reference proteome</keyword>
<feature type="compositionally biased region" description="Basic and acidic residues" evidence="1">
    <location>
        <begin position="24"/>
        <end position="51"/>
    </location>
</feature>
<sequence length="1103" mass="117492">MAQPMSTASPALHIPPRYLLPKAPVEDTDKDTDRGCTARTEPGRDTAREFEWACTAVTRHQPDDTQTAGLSQPDIPPVPTRFPQPPAEPPSSSRPGADVQVLTAPPKRERAWSTVHIRDVPPQGRGSKSDSGSASKAKARARGMSLPRSAFRQATASSDESSVASPRTPTGPFESPLVRARNGNSQHFRDSVISSSTSLYPQSTSTDSDIESSLPTRSPKKRGHDFGPDVVVHNGQADFDVDDVSYRLRLLVNNSYFLPPAHSKPSPLSLAPPKPPTDQKPAKAPAPAFLDFFRMGKSKSKSSSPLAQTPPAAETATSGPVLQTTSDSTTAGGYVTRPQNLSSSQVATKQSFSAFQPPPPSRVVVLREHMDDLMEAAKQVERDMKLRADGRKAKSQSTAQHKVSFDDVIDPTDIVDLPPPSAAYPFVVQASALHGLGPGESLGADLLADCLPPSPGMWSISSEEALWRKAILHEAVSLSLTESPETSFSSIPPVPHPQDSELHSFRSEASDQSQEPASPPTPKATPLIGQRIVEPSRFESEREEARALSPLSALYTLQSTSPLLPTAAASTSEGTTTPWSKATGLTPRRAETPAVTLPLTPPPPRKHLSHPQLSMSVSEIRRPPSTAPASEREPLNTLRKAVSSPRLSAINPDRRDAMSPTPPTDSIIQRLGMLSPPLPEYSVSNRPSLINLRGATPFSDDDDLSYVTPMDGDVDDDQPRPSMTLSIPTIGRASMSECSNASPTVSAFEDAVFGSCRSPSPLLFRRSHAGSIGTSSGPSRASAARPSVMSPPPRPSSSVEATILPPPPRTPAVKPVYRPSTSSGSSSRSTGPLHTAAEGSASEADPEFSPSTAIHQFSSPPLSLSARRGRQSGLSLLIPPEIIAPAIHSAPAPASPTAFFDRIQSQHNAMDDLETSDESDAESVAEPAPPPPQPPYSPHGGAFGDINMLPPPRSPCSVRNSIASSRSSRSTRPSFMRLGNHSTPHLTPGSMLDEPSDAVDRRLPVGHIADKDAVSVRSWKKGGKTTTAPPLPRRDSDTSAPRAIPRMPSGRPATSGEAEDSSRRAQRESLQKFEGLLLDHIASERDTIKRITNSISGSSRQGS</sequence>
<dbReference type="AlphaFoldDB" id="A0A0C3NJC5"/>
<organism evidence="2 3">
    <name type="scientific">Phlebiopsis gigantea (strain 11061_1 CR5-6)</name>
    <name type="common">White-rot fungus</name>
    <name type="synonym">Peniophora gigantea</name>
    <dbReference type="NCBI Taxonomy" id="745531"/>
    <lineage>
        <taxon>Eukaryota</taxon>
        <taxon>Fungi</taxon>
        <taxon>Dikarya</taxon>
        <taxon>Basidiomycota</taxon>
        <taxon>Agaricomycotina</taxon>
        <taxon>Agaricomycetes</taxon>
        <taxon>Polyporales</taxon>
        <taxon>Phanerochaetaceae</taxon>
        <taxon>Phlebiopsis</taxon>
    </lineage>
</organism>
<evidence type="ECO:0000313" key="3">
    <source>
        <dbReference type="Proteomes" id="UP000053257"/>
    </source>
</evidence>
<feature type="compositionally biased region" description="Polar residues" evidence="1">
    <location>
        <begin position="152"/>
        <end position="168"/>
    </location>
</feature>
<feature type="compositionally biased region" description="Low complexity" evidence="1">
    <location>
        <begin position="811"/>
        <end position="832"/>
    </location>
</feature>
<feature type="region of interest" description="Disordered" evidence="1">
    <location>
        <begin position="767"/>
        <end position="869"/>
    </location>
</feature>
<feature type="region of interest" description="Disordered" evidence="1">
    <location>
        <begin position="888"/>
        <end position="997"/>
    </location>
</feature>